<gene>
    <name evidence="1" type="ORF">DHL47_09965</name>
</gene>
<reference evidence="1 2" key="1">
    <citation type="submission" date="2018-05" db="EMBL/GenBank/DDBJ databases">
        <title>Draft genome sequence of Streptococcus panodentis CCUG 70867T.</title>
        <authorList>
            <person name="Salva-Serra F."/>
            <person name="Mendez V."/>
            <person name="Jaen-Luchoro D."/>
            <person name="Gonzales-Siles L."/>
            <person name="Karlsson R."/>
            <person name="Engstrom-Jakobsson H."/>
            <person name="Busquets A."/>
            <person name="Gomila M."/>
            <person name="Pineiro-Iglesias B."/>
            <person name="Bennasar-Figueras A."/>
            <person name="Seeger M."/>
            <person name="Moore E."/>
        </authorList>
    </citation>
    <scope>NUCLEOTIDE SEQUENCE [LARGE SCALE GENOMIC DNA]</scope>
    <source>
        <strain evidence="1 2">CCUG 70867</strain>
    </source>
</reference>
<organism evidence="1 2">
    <name type="scientific">Streptococcus panodentis</name>
    <dbReference type="NCBI Taxonomy" id="1581472"/>
    <lineage>
        <taxon>Bacteria</taxon>
        <taxon>Bacillati</taxon>
        <taxon>Bacillota</taxon>
        <taxon>Bacilli</taxon>
        <taxon>Lactobacillales</taxon>
        <taxon>Streptococcaceae</taxon>
        <taxon>Streptococcus</taxon>
    </lineage>
</organism>
<sequence length="116" mass="13010">MTKRMITPEKIKGVQAKFDAAFLNLDSGVGMIVADESEAKLTECFNGFKETAGTVEETVISFNDYLDTVATAFEQTDSYLAQQIEGKGTVQTNTDAQMYRVKVQEQIRQSKYYDDI</sequence>
<evidence type="ECO:0000313" key="1">
    <source>
        <dbReference type="EMBL" id="MBP2621633.1"/>
    </source>
</evidence>
<name>A0ABS5AZG7_9STRE</name>
<dbReference type="RefSeq" id="WP_209551715.1">
    <property type="nucleotide sequence ID" value="NZ_QFAY01000021.1"/>
</dbReference>
<dbReference type="Proteomes" id="UP001519349">
    <property type="component" value="Unassembled WGS sequence"/>
</dbReference>
<evidence type="ECO:0008006" key="3">
    <source>
        <dbReference type="Google" id="ProtNLM"/>
    </source>
</evidence>
<dbReference type="EMBL" id="QFAY01000021">
    <property type="protein sequence ID" value="MBP2621633.1"/>
    <property type="molecule type" value="Genomic_DNA"/>
</dbReference>
<accession>A0ABS5AZG7</accession>
<comment type="caution">
    <text evidence="1">The sequence shown here is derived from an EMBL/GenBank/DDBJ whole genome shotgun (WGS) entry which is preliminary data.</text>
</comment>
<proteinExistence type="predicted"/>
<protein>
    <recommendedName>
        <fullName evidence="3">Phage protein</fullName>
    </recommendedName>
</protein>
<evidence type="ECO:0000313" key="2">
    <source>
        <dbReference type="Proteomes" id="UP001519349"/>
    </source>
</evidence>
<keyword evidence="2" id="KW-1185">Reference proteome</keyword>